<organism evidence="1 2">
    <name type="scientific">Vermiconidia calcicola</name>
    <dbReference type="NCBI Taxonomy" id="1690605"/>
    <lineage>
        <taxon>Eukaryota</taxon>
        <taxon>Fungi</taxon>
        <taxon>Dikarya</taxon>
        <taxon>Ascomycota</taxon>
        <taxon>Pezizomycotina</taxon>
        <taxon>Dothideomycetes</taxon>
        <taxon>Dothideomycetidae</taxon>
        <taxon>Mycosphaerellales</taxon>
        <taxon>Extremaceae</taxon>
        <taxon>Vermiconidia</taxon>
    </lineage>
</organism>
<protein>
    <submittedName>
        <fullName evidence="1">Uncharacterized protein</fullName>
    </submittedName>
</protein>
<keyword evidence="2" id="KW-1185">Reference proteome</keyword>
<accession>A0ACC3MRM3</accession>
<proteinExistence type="predicted"/>
<dbReference type="EMBL" id="JAUTXU010000174">
    <property type="protein sequence ID" value="KAK3701393.1"/>
    <property type="molecule type" value="Genomic_DNA"/>
</dbReference>
<name>A0ACC3MRM3_9PEZI</name>
<dbReference type="Proteomes" id="UP001281147">
    <property type="component" value="Unassembled WGS sequence"/>
</dbReference>
<evidence type="ECO:0000313" key="2">
    <source>
        <dbReference type="Proteomes" id="UP001281147"/>
    </source>
</evidence>
<comment type="caution">
    <text evidence="1">The sequence shown here is derived from an EMBL/GenBank/DDBJ whole genome shotgun (WGS) entry which is preliminary data.</text>
</comment>
<gene>
    <name evidence="1" type="ORF">LTR37_015491</name>
</gene>
<sequence length="1809" mass="203614">MAATETPDINIPSLPAKHDQFIEYISAHPKTPMLDLLEPYKQYDTEMRKVYAQQPDHPAASQPNVVPVFTGHEKDVRIRARDLKNESQKEKECYIMPLNNDQRRPDGSSAIVQSVRDFKMNFNVFSESSLVDLDWSNVVVAGSAVVTSLLAVPKKHAKSKRALRRYYHDELAPASDVDLFLYGLTEEQAIEKIKKIEQNVHDALLVETTTIRTKNTIMIVSKHPVRHVQIVLRIYKSISEILTGFDVDCSCAAYDGSQVYASPRAVCAYMTQSNTIDLTRRSPSYENRLSKYARRGFEVHWPSLDRSKIDPTIYERSFARTEGLSRLLILEKLPKSDDREAYLDQRREERGRPAANRRRQKQRQIYGNIKNDFEDEIAEWADEEVSSYHSFTIPYGPKFNAKKIEKLLYTKDMLMNAEWHQPKDRDLNLHRHPAFFGTVEDVIGDCCGYCPEPTTVEEEEVAEEESKIFVSGSVHFMKDDPGRQAIGSFHPITADDWTSMAYVGNTAQLCQAIVDGDLEYVQGWLAQEGNDPDTRDYTGRTPLHLAVANSSLEVIQALIDSGARLVARLVDGKTALHLAAIRGDVDIVSSLLRKSEANEEEEEQKLEARRAARKAKKEGTTGDVAMQDAGDGKASHANNEDDSDIEMVENTELDGDENMDATTENSMVNIKSNAQQVDDVALANEESEDDPDVYDMNVVAWDTAVSPLHLAIVNGHEDVVKCLVEDFGADVLLPIKLFNDHDKSARAAILTLVLALQLPHEQAKDMTRTLIRLGASSAQASIDQTTALQYCVADSPDMLDTLGEHDETGIKRAINHLSVSGSKYSPDLSSPLMTAIKARDSLTALKLLTGGAKPQIDFTTYVKAYQMRYELPKDSKRNKRDFEQSLEQPVLSAVNCELPLLAKTLVDDHGVDPNTLSTEGYRVLNDDWLRRHRKGESLLDVVQEKIKSLKEWEFKAPEFREPTPLKEDSDYLDGFDEGSYAFWSAQKQLDAAKKRYKDKLERYEKDLESSKDRTGVAEKQDAIDRMIGNFEQLEASLIKQGAKTFADLHPEVEEPEKSDRGNTRYNRDEPPKPFQIEMNFQIGDLTDEAQKRYEAFFEAAWNGDAKAVKALTLNPWTSESGDDQPPAKIAVKDQHNLSPFALAVLRGHLELATVIMDIAKAQHIDAEPPKQKLYGVDPGDSDDASEDEVQLSSEVVDDEFTIETVGEVSMQVKSRVLPTEMLQWPCRVADFAKTRPSGKQDGSSGSSYFAPHRSTTMAGKRTNTGSIKLPSPSQLSDRQAWKPREPDNLLELALYNNDSQLLTFLLDLGQDYYQMREREYGDTPTTLSFTVSYQLFQYGVVLDHPLLLAEMIKRTGAAVPLDSLAKQYGGEIKEKPKYYQGLSVYGKKRKDWADAGRNQLDYSPMQKYRPPMLIAAKSGSIETVEWFLSDAPMRCYMEFFEAHRDDKRIQRLVLSNLGFDGAVKKFLNTRSQLAVHCCLMGEPTVEADRLLRYLVETMPDTLESKSVEGLTPLQIAFQLYHEDAVKVLIAVGTDHTSRDKSGKNILHHLLSRSFTKEKHVQKLRRMLDLIDDRVLSTLFTERSTGSLTPLHSWLTHNCDDNEWHEQVMRLLLKRSGGQELGLISGEGDTPLHRTVKVHNVRLTRVILEHDASLLNRENATGRTPFEMAENSALAAVCDNPPPMPNDHEFSDRRAKKYGLHSSWHINLLDIHSPSIFAEGPVAGKDNGDELWDMLKETKTRLDAEGKAKRRLVTLNEANEVAKRLAAMKSSKAGRGDYDDDAEKSEGDEDEDLAIGDEVQAWLGSAVRSA</sequence>
<evidence type="ECO:0000313" key="1">
    <source>
        <dbReference type="EMBL" id="KAK3701393.1"/>
    </source>
</evidence>
<reference evidence="1" key="1">
    <citation type="submission" date="2023-07" db="EMBL/GenBank/DDBJ databases">
        <title>Black Yeasts Isolated from many extreme environments.</title>
        <authorList>
            <person name="Coleine C."/>
            <person name="Stajich J.E."/>
            <person name="Selbmann L."/>
        </authorList>
    </citation>
    <scope>NUCLEOTIDE SEQUENCE</scope>
    <source>
        <strain evidence="1">CCFEE 5714</strain>
    </source>
</reference>